<evidence type="ECO:0000256" key="1">
    <source>
        <dbReference type="ARBA" id="ARBA00004533"/>
    </source>
</evidence>
<dbReference type="GO" id="GO:0005886">
    <property type="term" value="C:plasma membrane"/>
    <property type="evidence" value="ECO:0007669"/>
    <property type="project" value="UniProtKB-SubCell"/>
</dbReference>
<evidence type="ECO:0000256" key="4">
    <source>
        <dbReference type="ARBA" id="ARBA00022679"/>
    </source>
</evidence>
<evidence type="ECO:0000256" key="3">
    <source>
        <dbReference type="ARBA" id="ARBA00022519"/>
    </source>
</evidence>
<organism evidence="8 9">
    <name type="scientific">Gillisia limnaea (strain DSM 15749 / LMG 21470 / R-8282)</name>
    <dbReference type="NCBI Taxonomy" id="865937"/>
    <lineage>
        <taxon>Bacteria</taxon>
        <taxon>Pseudomonadati</taxon>
        <taxon>Bacteroidota</taxon>
        <taxon>Flavobacteriia</taxon>
        <taxon>Flavobacteriales</taxon>
        <taxon>Flavobacteriaceae</taxon>
        <taxon>Gillisia</taxon>
    </lineage>
</organism>
<name>H2BSC0_GILLR</name>
<keyword evidence="7" id="KW-1133">Transmembrane helix</keyword>
<dbReference type="PANTHER" id="PTHR30606">
    <property type="entry name" value="LIPID A BIOSYNTHESIS LAUROYL ACYLTRANSFERASE"/>
    <property type="match status" value="1"/>
</dbReference>
<dbReference type="RefSeq" id="WP_006987765.1">
    <property type="nucleotide sequence ID" value="NZ_JH594606.1"/>
</dbReference>
<dbReference type="eggNOG" id="COG1560">
    <property type="taxonomic scope" value="Bacteria"/>
</dbReference>
<keyword evidence="5 7" id="KW-0472">Membrane</keyword>
<evidence type="ECO:0000256" key="6">
    <source>
        <dbReference type="ARBA" id="ARBA00023315"/>
    </source>
</evidence>
<comment type="subcellular location">
    <subcellularLocation>
        <location evidence="1">Cell inner membrane</location>
    </subcellularLocation>
</comment>
<keyword evidence="4 8" id="KW-0808">Transferase</keyword>
<evidence type="ECO:0000256" key="5">
    <source>
        <dbReference type="ARBA" id="ARBA00023136"/>
    </source>
</evidence>
<feature type="transmembrane region" description="Helical" evidence="7">
    <location>
        <begin position="20"/>
        <end position="39"/>
    </location>
</feature>
<protein>
    <submittedName>
        <fullName evidence="8">Lipid A biosynthesis acyltransferase</fullName>
    </submittedName>
</protein>
<gene>
    <name evidence="8" type="ORF">Gilli_0739</name>
</gene>
<evidence type="ECO:0000313" key="9">
    <source>
        <dbReference type="Proteomes" id="UP000003844"/>
    </source>
</evidence>
<evidence type="ECO:0000256" key="2">
    <source>
        <dbReference type="ARBA" id="ARBA00022475"/>
    </source>
</evidence>
<dbReference type="AlphaFoldDB" id="H2BSC0"/>
<keyword evidence="9" id="KW-1185">Reference proteome</keyword>
<dbReference type="HOGENOM" id="CLU_049421_4_1_10"/>
<dbReference type="Pfam" id="PF03279">
    <property type="entry name" value="Lip_A_acyltrans"/>
    <property type="match status" value="1"/>
</dbReference>
<keyword evidence="2" id="KW-1003">Cell membrane</keyword>
<proteinExistence type="predicted"/>
<dbReference type="OrthoDB" id="9801955at2"/>
<dbReference type="InterPro" id="IPR004960">
    <property type="entry name" value="LipA_acyltrans"/>
</dbReference>
<sequence length="303" mass="36069">MQGLVFWLVYPFLWLISRLPFPLFYMVSDLVFFLVYHILGYRKKIVIENLELVFPEKSSEEIKIITRKFYIHMCDMFLEMVKSISISNNQLKQRFTFTNLEEIERIRKMNKSIIVMCGHYASYEWANSIQLYGIDYKAFGIYKKIKNKHFDKLAKDIRARFSAELISSSETIGKIIRNQRERIPGIYFMVSDQSPKLSHSKFWTEFMGSTVPVFMGAEKLATKLDIAVVYIQVEKLKRGYYQATFIRLSDHPKEEPAFKITGDYLTELEKQIRKAPEYYLWTHKRWKHRNASIPKDAVIFKRD</sequence>
<evidence type="ECO:0000313" key="8">
    <source>
        <dbReference type="EMBL" id="EHQ01443.1"/>
    </source>
</evidence>
<dbReference type="GO" id="GO:0016746">
    <property type="term" value="F:acyltransferase activity"/>
    <property type="evidence" value="ECO:0007669"/>
    <property type="project" value="UniProtKB-KW"/>
</dbReference>
<dbReference type="PIRSF" id="PIRSF026649">
    <property type="entry name" value="MsbB"/>
    <property type="match status" value="1"/>
</dbReference>
<reference evidence="9" key="1">
    <citation type="journal article" date="2012" name="Stand. Genomic Sci.">
        <title>Genome sequence of the Antarctic rhodopsins-containing flavobacterium Gillisia limnaea type strain (R-8282(T)).</title>
        <authorList>
            <person name="Riedel T."/>
            <person name="Held B."/>
            <person name="Nolan M."/>
            <person name="Lucas S."/>
            <person name="Lapidus A."/>
            <person name="Tice H."/>
            <person name="Del Rio T.G."/>
            <person name="Cheng J.F."/>
            <person name="Han C."/>
            <person name="Tapia R."/>
            <person name="Goodwin L.A."/>
            <person name="Pitluck S."/>
            <person name="Liolios K."/>
            <person name="Mavromatis K."/>
            <person name="Pagani I."/>
            <person name="Ivanova N."/>
            <person name="Mikhailova N."/>
            <person name="Pati A."/>
            <person name="Chen A."/>
            <person name="Palaniappan K."/>
            <person name="Land M."/>
            <person name="Rohde M."/>
            <person name="Tindall B.J."/>
            <person name="Detter J.C."/>
            <person name="Goker M."/>
            <person name="Bristow J."/>
            <person name="Eisen J.A."/>
            <person name="Markowitz V."/>
            <person name="Hugenholtz P."/>
            <person name="Kyrpides N.C."/>
            <person name="Klenk H.P."/>
            <person name="Woyke T."/>
        </authorList>
    </citation>
    <scope>NUCLEOTIDE SEQUENCE [LARGE SCALE GENOMIC DNA]</scope>
    <source>
        <strain evidence="9">DSM 15749 / LMG 21470 / R-8282</strain>
    </source>
</reference>
<dbReference type="GO" id="GO:0009247">
    <property type="term" value="P:glycolipid biosynthetic process"/>
    <property type="evidence" value="ECO:0007669"/>
    <property type="project" value="UniProtKB-ARBA"/>
</dbReference>
<keyword evidence="6 8" id="KW-0012">Acyltransferase</keyword>
<accession>H2BSC0</accession>
<dbReference type="CDD" id="cd07984">
    <property type="entry name" value="LPLAT_LABLAT-like"/>
    <property type="match status" value="1"/>
</dbReference>
<dbReference type="EMBL" id="JH594606">
    <property type="protein sequence ID" value="EHQ01443.1"/>
    <property type="molecule type" value="Genomic_DNA"/>
</dbReference>
<keyword evidence="3" id="KW-0997">Cell inner membrane</keyword>
<dbReference type="STRING" id="865937.Gilli_0739"/>
<dbReference type="PANTHER" id="PTHR30606:SF10">
    <property type="entry name" value="PHOSPHATIDYLINOSITOL MANNOSIDE ACYLTRANSFERASE"/>
    <property type="match status" value="1"/>
</dbReference>
<evidence type="ECO:0000256" key="7">
    <source>
        <dbReference type="SAM" id="Phobius"/>
    </source>
</evidence>
<keyword evidence="7" id="KW-0812">Transmembrane</keyword>
<dbReference type="Proteomes" id="UP000003844">
    <property type="component" value="Unassembled WGS sequence"/>
</dbReference>